<gene>
    <name evidence="2" type="ORF">TEHN7118_2258</name>
</gene>
<evidence type="ECO:0000313" key="3">
    <source>
        <dbReference type="Proteomes" id="UP000236214"/>
    </source>
</evidence>
<dbReference type="SUPFAM" id="SSF51905">
    <property type="entry name" value="FAD/NAD(P)-binding domain"/>
    <property type="match status" value="1"/>
</dbReference>
<dbReference type="InterPro" id="IPR002938">
    <property type="entry name" value="FAD-bd"/>
</dbReference>
<keyword evidence="3" id="KW-1185">Reference proteome</keyword>
<dbReference type="AlphaFoldDB" id="A0A2H6CWU2"/>
<evidence type="ECO:0000313" key="2">
    <source>
        <dbReference type="EMBL" id="GBD69452.1"/>
    </source>
</evidence>
<evidence type="ECO:0000259" key="1">
    <source>
        <dbReference type="Pfam" id="PF01494"/>
    </source>
</evidence>
<dbReference type="InterPro" id="IPR051704">
    <property type="entry name" value="FAD_aromatic-hydroxylase"/>
</dbReference>
<dbReference type="GO" id="GO:0071949">
    <property type="term" value="F:FAD binding"/>
    <property type="evidence" value="ECO:0007669"/>
    <property type="project" value="InterPro"/>
</dbReference>
<sequence>MFQVLVKNISGIVPKLLEALDKSEEIFFDTTTQVIMDDWSKDNIVLTGDAAHAPSFLTGQGSSLAMIGSYILANELKNNNNINDALSTYEKIMKPFAEINQKAIENEGSFILYPKNEEEMEKRSVILKQLENMNKEDMEAHDMIDITRVIEYPNLSN</sequence>
<name>A0A2H6CWU2_TETHA</name>
<dbReference type="PANTHER" id="PTHR46865">
    <property type="entry name" value="OXIDOREDUCTASE-RELATED"/>
    <property type="match status" value="1"/>
</dbReference>
<dbReference type="EMBL" id="BDEC01000229">
    <property type="protein sequence ID" value="GBD69452.1"/>
    <property type="molecule type" value="Genomic_DNA"/>
</dbReference>
<organism evidence="2 3">
    <name type="scientific">Tetragenococcus halophilus subsp. halophilus</name>
    <dbReference type="NCBI Taxonomy" id="1513897"/>
    <lineage>
        <taxon>Bacteria</taxon>
        <taxon>Bacillati</taxon>
        <taxon>Bacillota</taxon>
        <taxon>Bacilli</taxon>
        <taxon>Lactobacillales</taxon>
        <taxon>Enterococcaceae</taxon>
        <taxon>Tetragenococcus</taxon>
    </lineage>
</organism>
<feature type="domain" description="FAD-binding" evidence="1">
    <location>
        <begin position="30"/>
        <end position="98"/>
    </location>
</feature>
<reference evidence="2 3" key="1">
    <citation type="submission" date="2016-05" db="EMBL/GenBank/DDBJ databases">
        <title>Whole genome sequencing of Tetragenococcus halophilus subsp. halophilus NISL 7118.</title>
        <authorList>
            <person name="Shiwa Y."/>
            <person name="Nishimura I."/>
            <person name="Yoshikawa H."/>
            <person name="Koyama Y."/>
            <person name="Oguma T."/>
        </authorList>
    </citation>
    <scope>NUCLEOTIDE SEQUENCE [LARGE SCALE GENOMIC DNA]</scope>
    <source>
        <strain evidence="2 3">NISL 7118</strain>
    </source>
</reference>
<accession>A0A2H6CWU2</accession>
<dbReference type="RefSeq" id="WP_258007624.1">
    <property type="nucleotide sequence ID" value="NZ_BDEC01000229.1"/>
</dbReference>
<dbReference type="InterPro" id="IPR036188">
    <property type="entry name" value="FAD/NAD-bd_sf"/>
</dbReference>
<comment type="caution">
    <text evidence="2">The sequence shown here is derived from an EMBL/GenBank/DDBJ whole genome shotgun (WGS) entry which is preliminary data.</text>
</comment>
<dbReference type="Pfam" id="PF01494">
    <property type="entry name" value="FAD_binding_3"/>
    <property type="match status" value="1"/>
</dbReference>
<dbReference type="Proteomes" id="UP000236214">
    <property type="component" value="Unassembled WGS sequence"/>
</dbReference>
<dbReference type="PANTHER" id="PTHR46865:SF2">
    <property type="entry name" value="MONOOXYGENASE"/>
    <property type="match status" value="1"/>
</dbReference>
<protein>
    <submittedName>
        <fullName evidence="2">Oxidoreductase</fullName>
    </submittedName>
</protein>
<proteinExistence type="predicted"/>
<dbReference type="Gene3D" id="3.50.50.60">
    <property type="entry name" value="FAD/NAD(P)-binding domain"/>
    <property type="match status" value="1"/>
</dbReference>